<gene>
    <name evidence="8" type="primary">Necator_chrV.g18241</name>
    <name evidence="8" type="ORF">RB195_013450</name>
</gene>
<feature type="transmembrane region" description="Helical" evidence="6">
    <location>
        <begin position="88"/>
        <end position="110"/>
    </location>
</feature>
<dbReference type="InterPro" id="IPR043130">
    <property type="entry name" value="CDP-OH_PTrfase_TM_dom"/>
</dbReference>
<dbReference type="PANTHER" id="PTHR10414:SF37">
    <property type="entry name" value="BB IN A BOXCAR, ISOFORM C"/>
    <property type="match status" value="1"/>
</dbReference>
<dbReference type="Proteomes" id="UP001303046">
    <property type="component" value="Unassembled WGS sequence"/>
</dbReference>
<keyword evidence="3 5" id="KW-0808">Transferase</keyword>
<dbReference type="Pfam" id="PF01066">
    <property type="entry name" value="CDP-OH_P_transf"/>
    <property type="match status" value="1"/>
</dbReference>
<dbReference type="InterPro" id="IPR000462">
    <property type="entry name" value="CDP-OH_P_trans"/>
</dbReference>
<feature type="transmembrane region" description="Helical" evidence="6">
    <location>
        <begin position="253"/>
        <end position="274"/>
    </location>
</feature>
<keyword evidence="6" id="KW-0812">Transmembrane</keyword>
<feature type="domain" description="Methyltransferase TRM13" evidence="7">
    <location>
        <begin position="468"/>
        <end position="742"/>
    </location>
</feature>
<accession>A0ABR1DVJ9</accession>
<proteinExistence type="inferred from homology"/>
<feature type="transmembrane region" description="Helical" evidence="6">
    <location>
        <begin position="189"/>
        <end position="210"/>
    </location>
</feature>
<evidence type="ECO:0000256" key="1">
    <source>
        <dbReference type="ARBA" id="ARBA00004370"/>
    </source>
</evidence>
<evidence type="ECO:0000313" key="9">
    <source>
        <dbReference type="Proteomes" id="UP001303046"/>
    </source>
</evidence>
<protein>
    <recommendedName>
        <fullName evidence="7">Methyltransferase TRM13 domain-containing protein</fullName>
    </recommendedName>
</protein>
<keyword evidence="4 6" id="KW-0472">Membrane</keyword>
<evidence type="ECO:0000259" key="7">
    <source>
        <dbReference type="Pfam" id="PF05206"/>
    </source>
</evidence>
<name>A0ABR1DVJ9_NECAM</name>
<comment type="similarity">
    <text evidence="2 5">Belongs to the CDP-alcohol phosphatidyltransferase class-I family.</text>
</comment>
<sequence>MVVTRSGTARVDRERRERYTYAPRSHPLLTDTLGNKYIDSYLEYDCLMTPEELKRLSEHKYSAVDTSWLDELCMKYFWEWAVDFYPLWLAPNLITLIGLIVNLITVLVLSHYCPTAREVAPSWAYALAAFGLFVYQTLDATDGKQARRTGAASPLGELFDHGCDSISQVFVTLNVAYAMRLGDVRCGTFFIVIVAVSLFYCAHWSTYCTGQLSFSKFDVTEAQITIIVLLLITSVFGPNIWTVGVLDYELRHVLLFLTLIGASYQGSSYFDVIFTGGVGRNGSTVAGTSVLFPVCPLLASIVPFAMIYSKSRTAVFDENITLFVLCFGAVVAKATNRLIVGHMSRSELVLWDWIYLGPIALMLNQYYDFIVCEKKLLVWVTCYTCNSRVSEEEWIAKDINAVKGETKFADKIDRRATLKEVTSLIEKLLKCYESISGEVSTVQLHSVEIENHLEQNSELSEIKRKHLIQQSSIIGHLVSANLLHDDPSVCIFELGAGKAQLAYWMTKRAPHAKFLLIDRSGSRNKYDNKALQEDPSLDIKRLRCSIEHLDLSKVGMLKDVSSLCAVCKHFCGSATDAGIRCLVNGIAGGLSLDGFVLVPCCHHKSRYSEYCGQELLAEWGMESESDFAALRLVAAWAVCGITLKRSDEFAPDEDVTEQSAVFEAEVNTDVTVMEQISSTCQKDASSNDFLKPWSAQWKEEIGRRAKVVLEMGRARYLSKLGFTTRIIKYVPESISPENLLILGIKNSS</sequence>
<dbReference type="PROSITE" id="PS00379">
    <property type="entry name" value="CDP_ALCOHOL_P_TRANSF"/>
    <property type="match status" value="1"/>
</dbReference>
<dbReference type="PANTHER" id="PTHR10414">
    <property type="entry name" value="ETHANOLAMINEPHOSPHOTRANSFERASE"/>
    <property type="match status" value="1"/>
</dbReference>
<evidence type="ECO:0000256" key="4">
    <source>
        <dbReference type="ARBA" id="ARBA00023136"/>
    </source>
</evidence>
<evidence type="ECO:0000256" key="2">
    <source>
        <dbReference type="ARBA" id="ARBA00010441"/>
    </source>
</evidence>
<feature type="transmembrane region" description="Helical" evidence="6">
    <location>
        <begin position="286"/>
        <end position="308"/>
    </location>
</feature>
<dbReference type="InterPro" id="IPR048254">
    <property type="entry name" value="CDP_ALCOHOL_P_TRANSF_CS"/>
</dbReference>
<comment type="caution">
    <text evidence="8">The sequence shown here is derived from an EMBL/GenBank/DDBJ whole genome shotgun (WGS) entry which is preliminary data.</text>
</comment>
<evidence type="ECO:0000256" key="5">
    <source>
        <dbReference type="RuleBase" id="RU003750"/>
    </source>
</evidence>
<dbReference type="Gene3D" id="1.20.120.1760">
    <property type="match status" value="1"/>
</dbReference>
<evidence type="ECO:0000256" key="3">
    <source>
        <dbReference type="ARBA" id="ARBA00022679"/>
    </source>
</evidence>
<feature type="transmembrane region" description="Helical" evidence="6">
    <location>
        <begin position="320"/>
        <end position="336"/>
    </location>
</feature>
<dbReference type="InterPro" id="IPR014472">
    <property type="entry name" value="CHOPT"/>
</dbReference>
<comment type="subcellular location">
    <subcellularLocation>
        <location evidence="1">Membrane</location>
    </subcellularLocation>
</comment>
<evidence type="ECO:0000256" key="6">
    <source>
        <dbReference type="SAM" id="Phobius"/>
    </source>
</evidence>
<feature type="transmembrane region" description="Helical" evidence="6">
    <location>
        <begin position="122"/>
        <end position="138"/>
    </location>
</feature>
<keyword evidence="6" id="KW-1133">Transmembrane helix</keyword>
<dbReference type="EMBL" id="JAVFWL010000005">
    <property type="protein sequence ID" value="KAK6754453.1"/>
    <property type="molecule type" value="Genomic_DNA"/>
</dbReference>
<dbReference type="InterPro" id="IPR007871">
    <property type="entry name" value="Methyltransferase_TRM13"/>
</dbReference>
<reference evidence="8 9" key="1">
    <citation type="submission" date="2023-08" db="EMBL/GenBank/DDBJ databases">
        <title>A Necator americanus chromosomal reference genome.</title>
        <authorList>
            <person name="Ilik V."/>
            <person name="Petrzelkova K.J."/>
            <person name="Pardy F."/>
            <person name="Fuh T."/>
            <person name="Niatou-Singa F.S."/>
            <person name="Gouil Q."/>
            <person name="Baker L."/>
            <person name="Ritchie M.E."/>
            <person name="Jex A.R."/>
            <person name="Gazzola D."/>
            <person name="Li H."/>
            <person name="Toshio Fujiwara R."/>
            <person name="Zhan B."/>
            <person name="Aroian R.V."/>
            <person name="Pafco B."/>
            <person name="Schwarz E.M."/>
        </authorList>
    </citation>
    <scope>NUCLEOTIDE SEQUENCE [LARGE SCALE GENOMIC DNA]</scope>
    <source>
        <strain evidence="8 9">Aroian</strain>
        <tissue evidence="8">Whole animal</tissue>
    </source>
</reference>
<feature type="transmembrane region" description="Helical" evidence="6">
    <location>
        <begin position="222"/>
        <end position="241"/>
    </location>
</feature>
<evidence type="ECO:0000313" key="8">
    <source>
        <dbReference type="EMBL" id="KAK6754453.1"/>
    </source>
</evidence>
<dbReference type="Pfam" id="PF05206">
    <property type="entry name" value="TRM13"/>
    <property type="match status" value="1"/>
</dbReference>
<keyword evidence="9" id="KW-1185">Reference proteome</keyword>
<organism evidence="8 9">
    <name type="scientific">Necator americanus</name>
    <name type="common">Human hookworm</name>
    <dbReference type="NCBI Taxonomy" id="51031"/>
    <lineage>
        <taxon>Eukaryota</taxon>
        <taxon>Metazoa</taxon>
        <taxon>Ecdysozoa</taxon>
        <taxon>Nematoda</taxon>
        <taxon>Chromadorea</taxon>
        <taxon>Rhabditida</taxon>
        <taxon>Rhabditina</taxon>
        <taxon>Rhabditomorpha</taxon>
        <taxon>Strongyloidea</taxon>
        <taxon>Ancylostomatidae</taxon>
        <taxon>Bunostominae</taxon>
        <taxon>Necator</taxon>
    </lineage>
</organism>